<evidence type="ECO:0000256" key="3">
    <source>
        <dbReference type="SAM" id="MobiDB-lite"/>
    </source>
</evidence>
<dbReference type="InterPro" id="IPR006059">
    <property type="entry name" value="SBP"/>
</dbReference>
<evidence type="ECO:0008006" key="6">
    <source>
        <dbReference type="Google" id="ProtNLM"/>
    </source>
</evidence>
<protein>
    <recommendedName>
        <fullName evidence="6">Extracellular solute-binding protein</fullName>
    </recommendedName>
</protein>
<sequence>MEGKNSIGSPVHVYGRRPQAAGRTGTAGRMSAAGRTTAVSRIITACIIVSLFLSGCGKKAEAVAKESDAVILTVLAGQSTSDAGMEDMIDEWMEEHYPDVKLEWECVDWGESFDAQVRSRFAAGDVPDIIVGKAQDVKAYVGTGNLAPIAESCSAMIKQDALDLVTVDGTVYGLPFNAWYQGVLYNKKIFNTYGLEVPQTREELLKIQEILTSRGLTPFAGHFQESWNLGNTTMQFMMNEVFCDEPDWGEQFRKGKVNFSDSPAMRRCLENNRNILEHSWEDALSIDQYESDNRFAGGQAAMYLTGSWSLQFANQYNCGDEFGIFPYPNEHGDARLLRETNMTFMKSARTGYDELITELFMGIFSDQQLQSEILDYTQTQPTVKGFEPEYRSCIQDDIDYYEQSGQVLDVTIGNNQLVWSYQNAVAAQQQLWLQGKKSLEEVLEFADDNRAESMNE</sequence>
<keyword evidence="2" id="KW-0813">Transport</keyword>
<name>A0A0J9BMA1_9FIRM</name>
<dbReference type="Pfam" id="PF01547">
    <property type="entry name" value="SBP_bac_1"/>
    <property type="match status" value="1"/>
</dbReference>
<reference evidence="4 5" key="1">
    <citation type="submission" date="2011-04" db="EMBL/GenBank/DDBJ databases">
        <title>The Genome Sequence of Clostridium citroniae WAL-19142.</title>
        <authorList>
            <consortium name="The Broad Institute Genome Sequencing Platform"/>
            <person name="Earl A."/>
            <person name="Ward D."/>
            <person name="Feldgarden M."/>
            <person name="Gevers D."/>
            <person name="Warren Y.A."/>
            <person name="Tyrrell K.L."/>
            <person name="Citron D.M."/>
            <person name="Goldstein E.J."/>
            <person name="Daigneault M."/>
            <person name="Allen-Vercoe E."/>
            <person name="Young S.K."/>
            <person name="Zeng Q."/>
            <person name="Gargeya S."/>
            <person name="Fitzgerald M."/>
            <person name="Haas B."/>
            <person name="Abouelleil A."/>
            <person name="Alvarado L."/>
            <person name="Arachchi H.M."/>
            <person name="Berlin A."/>
            <person name="Brown A."/>
            <person name="Chapman S.B."/>
            <person name="Chen Z."/>
            <person name="Dunbar C."/>
            <person name="Freedman E."/>
            <person name="Gearin G."/>
            <person name="Gellesch M."/>
            <person name="Goldberg J."/>
            <person name="Griggs A."/>
            <person name="Gujja S."/>
            <person name="Heilman E.R."/>
            <person name="Heiman D."/>
            <person name="Howarth C."/>
            <person name="Larson L."/>
            <person name="Lui A."/>
            <person name="MacDonald P.J."/>
            <person name="Mehta T."/>
            <person name="Montmayeur A."/>
            <person name="Murphy C."/>
            <person name="Neiman D."/>
            <person name="Pearson M."/>
            <person name="Priest M."/>
            <person name="Roberts A."/>
            <person name="Saif S."/>
            <person name="Shea T."/>
            <person name="Shenoy N."/>
            <person name="Sisk P."/>
            <person name="Stolte C."/>
            <person name="Sykes S."/>
            <person name="White J."/>
            <person name="Yandava C."/>
            <person name="Wortman J."/>
            <person name="Nusbaum C."/>
            <person name="Birren B."/>
        </authorList>
    </citation>
    <scope>NUCLEOTIDE SEQUENCE [LARGE SCALE GENOMIC DNA]</scope>
    <source>
        <strain evidence="4 5">WAL-19142</strain>
    </source>
</reference>
<comment type="caution">
    <text evidence="4">The sequence shown here is derived from an EMBL/GenBank/DDBJ whole genome shotgun (WGS) entry which is preliminary data.</text>
</comment>
<accession>A0A0J9BMA1</accession>
<dbReference type="GeneID" id="93166674"/>
<evidence type="ECO:0000313" key="4">
    <source>
        <dbReference type="EMBL" id="KMW14307.1"/>
    </source>
</evidence>
<comment type="similarity">
    <text evidence="1">Belongs to the bacterial solute-binding protein 1 family.</text>
</comment>
<proteinExistence type="inferred from homology"/>
<evidence type="ECO:0000313" key="5">
    <source>
        <dbReference type="Proteomes" id="UP000037392"/>
    </source>
</evidence>
<evidence type="ECO:0000256" key="1">
    <source>
        <dbReference type="ARBA" id="ARBA00008520"/>
    </source>
</evidence>
<dbReference type="AlphaFoldDB" id="A0A0J9BMA1"/>
<dbReference type="PATRIC" id="fig|742734.4.peg.5204"/>
<gene>
    <name evidence="4" type="ORF">HMPREF9470_04858</name>
</gene>
<dbReference type="SUPFAM" id="SSF53850">
    <property type="entry name" value="Periplasmic binding protein-like II"/>
    <property type="match status" value="1"/>
</dbReference>
<organism evidence="4 5">
    <name type="scientific">[Clostridium] citroniae WAL-19142</name>
    <dbReference type="NCBI Taxonomy" id="742734"/>
    <lineage>
        <taxon>Bacteria</taxon>
        <taxon>Bacillati</taxon>
        <taxon>Bacillota</taxon>
        <taxon>Clostridia</taxon>
        <taxon>Lachnospirales</taxon>
        <taxon>Lachnospiraceae</taxon>
        <taxon>Enterocloster</taxon>
    </lineage>
</organism>
<dbReference type="Gene3D" id="3.40.190.10">
    <property type="entry name" value="Periplasmic binding protein-like II"/>
    <property type="match status" value="2"/>
</dbReference>
<evidence type="ECO:0000256" key="2">
    <source>
        <dbReference type="ARBA" id="ARBA00022448"/>
    </source>
</evidence>
<dbReference type="OrthoDB" id="2060074at2"/>
<dbReference type="PANTHER" id="PTHR43649">
    <property type="entry name" value="ARABINOSE-BINDING PROTEIN-RELATED"/>
    <property type="match status" value="1"/>
</dbReference>
<dbReference type="InterPro" id="IPR050490">
    <property type="entry name" value="Bact_solute-bd_prot1"/>
</dbReference>
<dbReference type="RefSeq" id="WP_048930907.1">
    <property type="nucleotide sequence ID" value="NZ_KQ235883.1"/>
</dbReference>
<dbReference type="EMBL" id="ADLK01000039">
    <property type="protein sequence ID" value="KMW14307.1"/>
    <property type="molecule type" value="Genomic_DNA"/>
</dbReference>
<feature type="region of interest" description="Disordered" evidence="3">
    <location>
        <begin position="1"/>
        <end position="29"/>
    </location>
</feature>
<dbReference type="PANTHER" id="PTHR43649:SF29">
    <property type="entry name" value="OSMOPROTECTIVE COMPOUNDS-BINDING PROTEIN GGTB"/>
    <property type="match status" value="1"/>
</dbReference>
<dbReference type="Proteomes" id="UP000037392">
    <property type="component" value="Unassembled WGS sequence"/>
</dbReference>